<dbReference type="Gene3D" id="3.30.565.10">
    <property type="entry name" value="Histidine kinase-like ATPase, C-terminal domain"/>
    <property type="match status" value="1"/>
</dbReference>
<keyword evidence="7" id="KW-0812">Transmembrane</keyword>
<dbReference type="EMBL" id="JAVJIU010000001">
    <property type="protein sequence ID" value="MDR5589608.1"/>
    <property type="molecule type" value="Genomic_DNA"/>
</dbReference>
<evidence type="ECO:0000256" key="7">
    <source>
        <dbReference type="SAM" id="Phobius"/>
    </source>
</evidence>
<keyword evidence="9" id="KW-0413">Isomerase</keyword>
<keyword evidence="10" id="KW-1185">Reference proteome</keyword>
<dbReference type="PROSITE" id="PS50109">
    <property type="entry name" value="HIS_KIN"/>
    <property type="match status" value="1"/>
</dbReference>
<dbReference type="CDD" id="cd00075">
    <property type="entry name" value="HATPase"/>
    <property type="match status" value="1"/>
</dbReference>
<dbReference type="GO" id="GO:0016301">
    <property type="term" value="F:kinase activity"/>
    <property type="evidence" value="ECO:0007669"/>
    <property type="project" value="UniProtKB-KW"/>
</dbReference>
<sequence>MKARIFYIGIFLISVVGLFVVQYQYLRIGLNLAKIQFEQKLENTSKDLKDIFGNQNELSFLIAQSYNNKGYFSLSEDSLKEASRYYIYDIIEDRLKSNKVTTDFSFELYSKDSLIKLKSPASFKNDENLIKYPIALEGYLPDKLNRGLVLELQFRDLNSYFLSQLNGLLIPGLIFLAIIIFVMIWMLRLFFWQRDLITITNDFINNLTHELKTPVFSIGVATKILEKDSSEKQKPIIAEIRKQISRLNNHIEQVLGLASLESKNLMQLKKLDLKPYLEEWCENFKRLSEIENFEFNYDLEPGNYMVKAAPFYFENAISNLLDNAKKYSQDPQIHLKACKKENKLKIEIRDNGKGISKKERKNIFKKYYRISEGDLHPSKGYGLGLSYVQQIVKRHHGKIRVESEINKGTKITILIPLDG</sequence>
<dbReference type="InterPro" id="IPR005467">
    <property type="entry name" value="His_kinase_dom"/>
</dbReference>
<evidence type="ECO:0000256" key="5">
    <source>
        <dbReference type="ARBA" id="ARBA00022777"/>
    </source>
</evidence>
<feature type="transmembrane region" description="Helical" evidence="7">
    <location>
        <begin position="6"/>
        <end position="26"/>
    </location>
</feature>
<dbReference type="PANTHER" id="PTHR45453:SF1">
    <property type="entry name" value="PHOSPHATE REGULON SENSOR PROTEIN PHOR"/>
    <property type="match status" value="1"/>
</dbReference>
<reference evidence="10" key="1">
    <citation type="submission" date="2023-07" db="EMBL/GenBank/DDBJ databases">
        <title>Christiangramia sp. SM2212., a novel bacterium of the family Flavobacteriaceae isolated from the sea sediment.</title>
        <authorList>
            <person name="Wang J."/>
            <person name="Zhang X."/>
        </authorList>
    </citation>
    <scope>NUCLEOTIDE SEQUENCE [LARGE SCALE GENOMIC DNA]</scope>
    <source>
        <strain evidence="10">SM2212</strain>
    </source>
</reference>
<dbReference type="InterPro" id="IPR036097">
    <property type="entry name" value="HisK_dim/P_sf"/>
</dbReference>
<keyword evidence="6" id="KW-0902">Two-component regulatory system</keyword>
<keyword evidence="5 9" id="KW-0418">Kinase</keyword>
<dbReference type="SUPFAM" id="SSF47384">
    <property type="entry name" value="Homodimeric domain of signal transducing histidine kinase"/>
    <property type="match status" value="1"/>
</dbReference>
<evidence type="ECO:0000313" key="9">
    <source>
        <dbReference type="EMBL" id="MDR5589608.1"/>
    </source>
</evidence>
<evidence type="ECO:0000256" key="2">
    <source>
        <dbReference type="ARBA" id="ARBA00012438"/>
    </source>
</evidence>
<dbReference type="CDD" id="cd00082">
    <property type="entry name" value="HisKA"/>
    <property type="match status" value="1"/>
</dbReference>
<dbReference type="InterPro" id="IPR003661">
    <property type="entry name" value="HisK_dim/P_dom"/>
</dbReference>
<feature type="transmembrane region" description="Helical" evidence="7">
    <location>
        <begin position="168"/>
        <end position="191"/>
    </location>
</feature>
<gene>
    <name evidence="9" type="ORF">RE431_03095</name>
</gene>
<evidence type="ECO:0000256" key="6">
    <source>
        <dbReference type="ARBA" id="ARBA00023012"/>
    </source>
</evidence>
<dbReference type="Proteomes" id="UP001257234">
    <property type="component" value="Unassembled WGS sequence"/>
</dbReference>
<dbReference type="Pfam" id="PF02518">
    <property type="entry name" value="HATPase_c"/>
    <property type="match status" value="1"/>
</dbReference>
<protein>
    <recommendedName>
        <fullName evidence="2">histidine kinase</fullName>
        <ecNumber evidence="2">2.7.13.3</ecNumber>
    </recommendedName>
</protein>
<organism evidence="9 10">
    <name type="scientific">Christiangramia sediminicola</name>
    <dbReference type="NCBI Taxonomy" id="3073267"/>
    <lineage>
        <taxon>Bacteria</taxon>
        <taxon>Pseudomonadati</taxon>
        <taxon>Bacteroidota</taxon>
        <taxon>Flavobacteriia</taxon>
        <taxon>Flavobacteriales</taxon>
        <taxon>Flavobacteriaceae</taxon>
        <taxon>Christiangramia</taxon>
    </lineage>
</organism>
<evidence type="ECO:0000256" key="3">
    <source>
        <dbReference type="ARBA" id="ARBA00022553"/>
    </source>
</evidence>
<dbReference type="PRINTS" id="PR00344">
    <property type="entry name" value="BCTRLSENSOR"/>
</dbReference>
<keyword evidence="3" id="KW-0597">Phosphoprotein</keyword>
<evidence type="ECO:0000259" key="8">
    <source>
        <dbReference type="PROSITE" id="PS50109"/>
    </source>
</evidence>
<comment type="caution">
    <text evidence="9">The sequence shown here is derived from an EMBL/GenBank/DDBJ whole genome shotgun (WGS) entry which is preliminary data.</text>
</comment>
<dbReference type="InterPro" id="IPR036890">
    <property type="entry name" value="HATPase_C_sf"/>
</dbReference>
<evidence type="ECO:0000256" key="4">
    <source>
        <dbReference type="ARBA" id="ARBA00022679"/>
    </source>
</evidence>
<keyword evidence="4" id="KW-0808">Transferase</keyword>
<dbReference type="SMART" id="SM00388">
    <property type="entry name" value="HisKA"/>
    <property type="match status" value="1"/>
</dbReference>
<keyword evidence="7" id="KW-0472">Membrane</keyword>
<dbReference type="InterPro" id="IPR050351">
    <property type="entry name" value="BphY/WalK/GraS-like"/>
</dbReference>
<feature type="domain" description="Histidine kinase" evidence="8">
    <location>
        <begin position="206"/>
        <end position="419"/>
    </location>
</feature>
<comment type="catalytic activity">
    <reaction evidence="1">
        <text>ATP + protein L-histidine = ADP + protein N-phospho-L-histidine.</text>
        <dbReference type="EC" id="2.7.13.3"/>
    </reaction>
</comment>
<proteinExistence type="predicted"/>
<name>A0ABU1EMJ8_9FLAO</name>
<evidence type="ECO:0000256" key="1">
    <source>
        <dbReference type="ARBA" id="ARBA00000085"/>
    </source>
</evidence>
<dbReference type="Gene3D" id="1.10.287.130">
    <property type="match status" value="1"/>
</dbReference>
<dbReference type="SUPFAM" id="SSF55874">
    <property type="entry name" value="ATPase domain of HSP90 chaperone/DNA topoisomerase II/histidine kinase"/>
    <property type="match status" value="1"/>
</dbReference>
<keyword evidence="7" id="KW-1133">Transmembrane helix</keyword>
<evidence type="ECO:0000313" key="10">
    <source>
        <dbReference type="Proteomes" id="UP001257234"/>
    </source>
</evidence>
<dbReference type="EC" id="2.7.13.3" evidence="2"/>
<dbReference type="GO" id="GO:0016853">
    <property type="term" value="F:isomerase activity"/>
    <property type="evidence" value="ECO:0007669"/>
    <property type="project" value="UniProtKB-KW"/>
</dbReference>
<dbReference type="InterPro" id="IPR003594">
    <property type="entry name" value="HATPase_dom"/>
</dbReference>
<dbReference type="PANTHER" id="PTHR45453">
    <property type="entry name" value="PHOSPHATE REGULON SENSOR PROTEIN PHOR"/>
    <property type="match status" value="1"/>
</dbReference>
<dbReference type="RefSeq" id="WP_309560487.1">
    <property type="nucleotide sequence ID" value="NZ_JAVJIU010000001.1"/>
</dbReference>
<dbReference type="SMART" id="SM00387">
    <property type="entry name" value="HATPase_c"/>
    <property type="match status" value="1"/>
</dbReference>
<accession>A0ABU1EMJ8</accession>
<dbReference type="InterPro" id="IPR004358">
    <property type="entry name" value="Sig_transdc_His_kin-like_C"/>
</dbReference>
<dbReference type="Pfam" id="PF00512">
    <property type="entry name" value="HisKA"/>
    <property type="match status" value="1"/>
</dbReference>